<evidence type="ECO:0000259" key="1">
    <source>
        <dbReference type="Pfam" id="PF13191"/>
    </source>
</evidence>
<reference evidence="2 3" key="1">
    <citation type="submission" date="2022-11" db="EMBL/GenBank/DDBJ databases">
        <title>Anaerobic phenanthrene biodegradation by a DNRA strain PheN6.</title>
        <authorList>
            <person name="Zhang Z."/>
        </authorList>
    </citation>
    <scope>NUCLEOTIDE SEQUENCE [LARGE SCALE GENOMIC DNA]</scope>
    <source>
        <strain evidence="2 3">PheN6</strain>
    </source>
</reference>
<dbReference type="Gene3D" id="3.40.50.300">
    <property type="entry name" value="P-loop containing nucleotide triphosphate hydrolases"/>
    <property type="match status" value="1"/>
</dbReference>
<accession>A0ABT5GEU3</accession>
<dbReference type="EMBL" id="JAPFQL010000015">
    <property type="protein sequence ID" value="MDC5696663.1"/>
    <property type="molecule type" value="Genomic_DNA"/>
</dbReference>
<keyword evidence="2" id="KW-0547">Nucleotide-binding</keyword>
<protein>
    <submittedName>
        <fullName evidence="2">ATP-binding protein</fullName>
    </submittedName>
</protein>
<dbReference type="GO" id="GO:0005524">
    <property type="term" value="F:ATP binding"/>
    <property type="evidence" value="ECO:0007669"/>
    <property type="project" value="UniProtKB-KW"/>
</dbReference>
<evidence type="ECO:0000313" key="3">
    <source>
        <dbReference type="Proteomes" id="UP001150259"/>
    </source>
</evidence>
<name>A0ABT5GEU3_9MICO</name>
<dbReference type="SUPFAM" id="SSF52540">
    <property type="entry name" value="P-loop containing nucleoside triphosphate hydrolases"/>
    <property type="match status" value="1"/>
</dbReference>
<comment type="caution">
    <text evidence="2">The sequence shown here is derived from an EMBL/GenBank/DDBJ whole genome shotgun (WGS) entry which is preliminary data.</text>
</comment>
<proteinExistence type="predicted"/>
<dbReference type="RefSeq" id="WP_272461239.1">
    <property type="nucleotide sequence ID" value="NZ_JAPFQL010000015.1"/>
</dbReference>
<feature type="domain" description="Orc1-like AAA ATPase" evidence="1">
    <location>
        <begin position="19"/>
        <end position="197"/>
    </location>
</feature>
<dbReference type="InterPro" id="IPR027417">
    <property type="entry name" value="P-loop_NTPase"/>
</dbReference>
<dbReference type="Pfam" id="PF13191">
    <property type="entry name" value="AAA_16"/>
    <property type="match status" value="1"/>
</dbReference>
<dbReference type="PANTHER" id="PTHR34301:SF8">
    <property type="entry name" value="ATPASE DOMAIN-CONTAINING PROTEIN"/>
    <property type="match status" value="1"/>
</dbReference>
<keyword evidence="3" id="KW-1185">Reference proteome</keyword>
<gene>
    <name evidence="2" type="ORF">OO014_05295</name>
</gene>
<dbReference type="InterPro" id="IPR041664">
    <property type="entry name" value="AAA_16"/>
</dbReference>
<dbReference type="PANTHER" id="PTHR34301">
    <property type="entry name" value="DNA-BINDING PROTEIN-RELATED"/>
    <property type="match status" value="1"/>
</dbReference>
<dbReference type="Proteomes" id="UP001150259">
    <property type="component" value="Unassembled WGS sequence"/>
</dbReference>
<sequence length="381" mass="40853">MARPANPFRPGFNASPPVLVGRDHLLDAVREALAVAALDGRTPRPIVITGTRGVGKTVALGEAAALAASEHSWPTVHVEVRPGRDFTPLLTERVIAAGHLLEHTTADERRHPVVTGGRVGASALGVGGEVEVHLERREPGPVDPLEAALRAAMRTAMEEDAGLVITLDEVQYAQRAELAGFTAILQEHMADQWPLVVLVAGLPSIREPRRTVTYLERGEWHELGLLSLDEAEQALTGPAADAGRPLSPDAARALATESGGYPYAVQLYGHHAWRASTGADRILLEHAEAARIAARRELEAGLYVARWNDASEREREYLAATARLILRSGEATGGAVAAELGKAATEVSYLRDRLIKKGTLYPEGSRLLFITPGMAEWVAGL</sequence>
<evidence type="ECO:0000313" key="2">
    <source>
        <dbReference type="EMBL" id="MDC5696663.1"/>
    </source>
</evidence>
<keyword evidence="2" id="KW-0067">ATP-binding</keyword>
<organism evidence="2 3">
    <name type="scientific">Intrasporangium calvum</name>
    <dbReference type="NCBI Taxonomy" id="53358"/>
    <lineage>
        <taxon>Bacteria</taxon>
        <taxon>Bacillati</taxon>
        <taxon>Actinomycetota</taxon>
        <taxon>Actinomycetes</taxon>
        <taxon>Micrococcales</taxon>
        <taxon>Intrasporangiaceae</taxon>
        <taxon>Intrasporangium</taxon>
    </lineage>
</organism>